<gene>
    <name evidence="1" type="ORF">DN757_28295</name>
</gene>
<comment type="caution">
    <text evidence="1">The sequence shown here is derived from an EMBL/GenBank/DDBJ whole genome shotgun (WGS) entry which is preliminary data.</text>
</comment>
<evidence type="ECO:0008006" key="3">
    <source>
        <dbReference type="Google" id="ProtNLM"/>
    </source>
</evidence>
<evidence type="ECO:0000313" key="1">
    <source>
        <dbReference type="EMBL" id="PZT52266.1"/>
    </source>
</evidence>
<dbReference type="Proteomes" id="UP000249204">
    <property type="component" value="Unassembled WGS sequence"/>
</dbReference>
<dbReference type="RefSeq" id="WP_111273503.1">
    <property type="nucleotide sequence ID" value="NZ_QKWW01000116.1"/>
</dbReference>
<evidence type="ECO:0000313" key="2">
    <source>
        <dbReference type="Proteomes" id="UP000249204"/>
    </source>
</evidence>
<dbReference type="AlphaFoldDB" id="A0A2W6P242"/>
<name>A0A2W6P242_9BACL</name>
<sequence>MYQLMLGQENVIDAYLDYIENNPSEILAGLVNILQSANQYSFNIDYALIRFENQIKLINTDMHTKSGYNDQMFNRVHQEFYYELARYQMKKRNYSIGIDALLMCLELSSSSEDDLMCIKCLDMYGEYRSEANETQIKKYKKVIEKLSAPTFG</sequence>
<organism evidence="1 2">
    <name type="scientific">Paenibacillus silvae</name>
    <dbReference type="NCBI Taxonomy" id="1325358"/>
    <lineage>
        <taxon>Bacteria</taxon>
        <taxon>Bacillati</taxon>
        <taxon>Bacillota</taxon>
        <taxon>Bacilli</taxon>
        <taxon>Bacillales</taxon>
        <taxon>Paenibacillaceae</taxon>
        <taxon>Paenibacillus</taxon>
    </lineage>
</organism>
<reference evidence="1 2" key="1">
    <citation type="submission" date="2018-06" db="EMBL/GenBank/DDBJ databases">
        <title>Isolation of heavy metals resistant Paenibacillus silvae NC2 from Gold-Copper mine in ZiJin, China.</title>
        <authorList>
            <person name="Xu J."/>
            <person name="Mazhar H.S."/>
            <person name="Rensing C."/>
        </authorList>
    </citation>
    <scope>NUCLEOTIDE SEQUENCE [LARGE SCALE GENOMIC DNA]</scope>
    <source>
        <strain evidence="1 2">NC2</strain>
    </source>
</reference>
<proteinExistence type="predicted"/>
<dbReference type="EMBL" id="QKWW01000116">
    <property type="protein sequence ID" value="PZT52266.1"/>
    <property type="molecule type" value="Genomic_DNA"/>
</dbReference>
<accession>A0A2W6P242</accession>
<protein>
    <recommendedName>
        <fullName evidence="3">Transcriptional regulator</fullName>
    </recommendedName>
</protein>